<dbReference type="EMBL" id="LR862135">
    <property type="protein sequence ID" value="CAD1842155.1"/>
    <property type="molecule type" value="Genomic_DNA"/>
</dbReference>
<sequence>MRAESQSPAIDGGGISFFCVARGSTILHSRSSGDGELEALAAACLARTPPRHARCSHTARDRTFAFLVAGDGRTYFAIADGGEGSGPALRFLERLRDAFERGGGAEGLAPRAPAAKERAIEVGSGNGGDRGIRTIADEKAGTKGLRRSLSARACACARARKLWWRHVRVVLALDALLCAALLGLGLRFAGDSNAWNRCSDKICISVQILPSSIIIYIYCIHIYIDTAYT</sequence>
<organism evidence="6">
    <name type="scientific">Ananas comosus var. bracteatus</name>
    <name type="common">red pineapple</name>
    <dbReference type="NCBI Taxonomy" id="296719"/>
    <lineage>
        <taxon>Eukaryota</taxon>
        <taxon>Viridiplantae</taxon>
        <taxon>Streptophyta</taxon>
        <taxon>Embryophyta</taxon>
        <taxon>Tracheophyta</taxon>
        <taxon>Spermatophyta</taxon>
        <taxon>Magnoliopsida</taxon>
        <taxon>Liliopsida</taxon>
        <taxon>Poales</taxon>
        <taxon>Bromeliaceae</taxon>
        <taxon>Bromelioideae</taxon>
        <taxon>Ananas</taxon>
    </lineage>
</organism>
<accession>A0A6V7QH53</accession>
<evidence type="ECO:0000256" key="4">
    <source>
        <dbReference type="SAM" id="Phobius"/>
    </source>
</evidence>
<proteinExistence type="inferred from homology"/>
<feature type="transmembrane region" description="Helical" evidence="4">
    <location>
        <begin position="202"/>
        <end position="224"/>
    </location>
</feature>
<dbReference type="InterPro" id="IPR011012">
    <property type="entry name" value="Longin-like_dom_sf"/>
</dbReference>
<keyword evidence="3 4" id="KW-0472">Membrane</keyword>
<dbReference type="AlphaFoldDB" id="A0A6V7QH53"/>
<name>A0A6V7QH53_ANACO</name>
<keyword evidence="4" id="KW-0812">Transmembrane</keyword>
<comment type="subcellular location">
    <subcellularLocation>
        <location evidence="1">Membrane</location>
    </subcellularLocation>
</comment>
<dbReference type="InterPro" id="IPR044783">
    <property type="entry name" value="PHYL"/>
</dbReference>
<evidence type="ECO:0000256" key="1">
    <source>
        <dbReference type="ARBA" id="ARBA00004370"/>
    </source>
</evidence>
<dbReference type="PROSITE" id="PS50859">
    <property type="entry name" value="LONGIN"/>
    <property type="match status" value="1"/>
</dbReference>
<keyword evidence="4" id="KW-1133">Transmembrane helix</keyword>
<comment type="similarity">
    <text evidence="2">Belongs to the synaptobrevin family.</text>
</comment>
<feature type="transmembrane region" description="Helical" evidence="4">
    <location>
        <begin position="169"/>
        <end position="190"/>
    </location>
</feature>
<evidence type="ECO:0000259" key="5">
    <source>
        <dbReference type="PROSITE" id="PS50859"/>
    </source>
</evidence>
<gene>
    <name evidence="6" type="ORF">CB5_LOCUS25366</name>
</gene>
<dbReference type="Gene3D" id="3.30.450.50">
    <property type="entry name" value="Longin domain"/>
    <property type="match status" value="1"/>
</dbReference>
<reference evidence="6" key="1">
    <citation type="submission" date="2020-07" db="EMBL/GenBank/DDBJ databases">
        <authorList>
            <person name="Lin J."/>
        </authorList>
    </citation>
    <scope>NUCLEOTIDE SEQUENCE</scope>
</reference>
<dbReference type="PANTHER" id="PTHR47461">
    <property type="entry name" value="PHYTOLONGIN PHYL1.2"/>
    <property type="match status" value="1"/>
</dbReference>
<protein>
    <recommendedName>
        <fullName evidence="5">Longin domain-containing protein</fullName>
    </recommendedName>
</protein>
<dbReference type="PANTHER" id="PTHR47461:SF1">
    <property type="entry name" value="PHYTOLONGIN PHYL1.2"/>
    <property type="match status" value="1"/>
</dbReference>
<evidence type="ECO:0000313" key="6">
    <source>
        <dbReference type="EMBL" id="CAD1842155.1"/>
    </source>
</evidence>
<feature type="domain" description="Longin" evidence="5">
    <location>
        <begin position="19"/>
        <end position="101"/>
    </location>
</feature>
<dbReference type="SUPFAM" id="SSF64356">
    <property type="entry name" value="SNARE-like"/>
    <property type="match status" value="1"/>
</dbReference>
<dbReference type="InterPro" id="IPR010908">
    <property type="entry name" value="Longin_dom"/>
</dbReference>
<evidence type="ECO:0000256" key="3">
    <source>
        <dbReference type="ARBA" id="ARBA00023136"/>
    </source>
</evidence>
<evidence type="ECO:0000256" key="2">
    <source>
        <dbReference type="ARBA" id="ARBA00008025"/>
    </source>
</evidence>
<dbReference type="GO" id="GO:0016020">
    <property type="term" value="C:membrane"/>
    <property type="evidence" value="ECO:0007669"/>
    <property type="project" value="UniProtKB-SubCell"/>
</dbReference>